<dbReference type="RefSeq" id="WP_074682540.1">
    <property type="nucleotide sequence ID" value="NZ_CBCSET010000013.1"/>
</dbReference>
<dbReference type="OrthoDB" id="8778655at2"/>
<sequence length="89" mass="9582">MDVKQNQLLAFAVYEIRLLLAHHIGSGDTPDPAVKAAAHLAYALHNQAEATLQGHTFDPEKAIEALRAVDKMLATNFQASFLQAVSQGA</sequence>
<proteinExistence type="predicted"/>
<dbReference type="Proteomes" id="UP000182413">
    <property type="component" value="Unassembled WGS sequence"/>
</dbReference>
<dbReference type="AlphaFoldDB" id="A0A1G7PY99"/>
<evidence type="ECO:0000313" key="4">
    <source>
        <dbReference type="Proteomes" id="UP001278050"/>
    </source>
</evidence>
<gene>
    <name evidence="2" type="ORF">SAMN05216575_11393</name>
    <name evidence="1" type="ORF">SIM71_17905</name>
</gene>
<evidence type="ECO:0000313" key="3">
    <source>
        <dbReference type="Proteomes" id="UP000182413"/>
    </source>
</evidence>
<evidence type="ECO:0000313" key="1">
    <source>
        <dbReference type="EMBL" id="MDX5993939.1"/>
    </source>
</evidence>
<name>A0A1G7PY99_9GAMM</name>
<dbReference type="EMBL" id="JAWXXP010000001">
    <property type="protein sequence ID" value="MDX5993939.1"/>
    <property type="molecule type" value="Genomic_DNA"/>
</dbReference>
<organism evidence="2 3">
    <name type="scientific">Ectopseudomonas alcaliphila</name>
    <dbReference type="NCBI Taxonomy" id="101564"/>
    <lineage>
        <taxon>Bacteria</taxon>
        <taxon>Pseudomonadati</taxon>
        <taxon>Pseudomonadota</taxon>
        <taxon>Gammaproteobacteria</taxon>
        <taxon>Pseudomonadales</taxon>
        <taxon>Pseudomonadaceae</taxon>
        <taxon>Ectopseudomonas</taxon>
    </lineage>
</organism>
<evidence type="ECO:0000313" key="2">
    <source>
        <dbReference type="EMBL" id="SDF91234.1"/>
    </source>
</evidence>
<reference evidence="1 4" key="2">
    <citation type="submission" date="2023-11" db="EMBL/GenBank/DDBJ databases">
        <title>MicrobeMod: A computational toolkit for identifying prokaryotic methylation and restriction-modification with nanopore sequencing.</title>
        <authorList>
            <person name="Crits-Christoph A."/>
            <person name="Kang S.C."/>
            <person name="Lee H."/>
            <person name="Ostrov N."/>
        </authorList>
    </citation>
    <scope>NUCLEOTIDE SEQUENCE [LARGE SCALE GENOMIC DNA]</scope>
    <source>
        <strain evidence="1 4">ATCC BAA-571</strain>
    </source>
</reference>
<keyword evidence="4" id="KW-1185">Reference proteome</keyword>
<reference evidence="2 3" key="1">
    <citation type="submission" date="2016-10" db="EMBL/GenBank/DDBJ databases">
        <authorList>
            <person name="de Groot N.N."/>
        </authorList>
    </citation>
    <scope>NUCLEOTIDE SEQUENCE [LARGE SCALE GENOMIC DNA]</scope>
    <source>
        <strain evidence="2 3">JCM 10630</strain>
    </source>
</reference>
<accession>A0A1G7PY99</accession>
<dbReference type="EMBL" id="FNAE01000013">
    <property type="protein sequence ID" value="SDF91234.1"/>
    <property type="molecule type" value="Genomic_DNA"/>
</dbReference>
<protein>
    <submittedName>
        <fullName evidence="2">Uncharacterized protein</fullName>
    </submittedName>
</protein>
<dbReference type="Proteomes" id="UP001278050">
    <property type="component" value="Unassembled WGS sequence"/>
</dbReference>